<name>A0A426URP0_9ACTN</name>
<sequence length="369" mass="41821">MESCNVKTVLLDANELARDFLCTGLPYQLLYHMPASVWSVCVSAVVFEETVANYERALEDMRSKVAQLTKPRRRLGLPPIELADADFDYRSYLSERFDDQLGITVLPWPQVSHQDLVKRAVQRSRPFDERGSGYRDSLIWADVVKLAEQGHDVALVSLDKAFAGSDGQLSSELEAEIAPLAGTVELVRDFPSWLISEVPWQVDDLRSAIAQGRDEQFWEYFVNSDFQSEIYPDIEDLGFRWTPYHCEIIDVEWGGLFEVIRRSDTPDGTSLVEYAVDYNVEFEAEFPESFEPDPGWTIELTKIPRAVRADGSIRLIIRIAVLFGGEFGFSVEQLSWRRADGDGPGFPVYRPELDPNQLSLFAAMGLSED</sequence>
<evidence type="ECO:0000313" key="3">
    <source>
        <dbReference type="Proteomes" id="UP000277256"/>
    </source>
</evidence>
<reference evidence="2 3" key="1">
    <citation type="submission" date="2018-12" db="EMBL/GenBank/DDBJ databases">
        <title>Glycomyces sp. YIM 121974 draft genome.</title>
        <authorList>
            <person name="Li Q."/>
        </authorList>
    </citation>
    <scope>NUCLEOTIDE SEQUENCE [LARGE SCALE GENOMIC DNA]</scope>
    <source>
        <strain evidence="2 3">YIM 121974</strain>
    </source>
</reference>
<feature type="domain" description="DUF4935" evidence="1">
    <location>
        <begin position="39"/>
        <end position="162"/>
    </location>
</feature>
<gene>
    <name evidence="2" type="ORF">EIW28_23420</name>
</gene>
<dbReference type="Proteomes" id="UP000277256">
    <property type="component" value="Unassembled WGS sequence"/>
</dbReference>
<proteinExistence type="predicted"/>
<dbReference type="InterPro" id="IPR032557">
    <property type="entry name" value="DUF4935"/>
</dbReference>
<keyword evidence="3" id="KW-1185">Reference proteome</keyword>
<organism evidence="2 3">
    <name type="scientific">Glycomyces terrestris</name>
    <dbReference type="NCBI Taxonomy" id="2493553"/>
    <lineage>
        <taxon>Bacteria</taxon>
        <taxon>Bacillati</taxon>
        <taxon>Actinomycetota</taxon>
        <taxon>Actinomycetes</taxon>
        <taxon>Glycomycetales</taxon>
        <taxon>Glycomycetaceae</taxon>
        <taxon>Glycomyces</taxon>
    </lineage>
</organism>
<comment type="caution">
    <text evidence="2">The sequence shown here is derived from an EMBL/GenBank/DDBJ whole genome shotgun (WGS) entry which is preliminary data.</text>
</comment>
<evidence type="ECO:0000313" key="2">
    <source>
        <dbReference type="EMBL" id="RRR95841.1"/>
    </source>
</evidence>
<protein>
    <submittedName>
        <fullName evidence="2">DUF4935 domain-containing protein</fullName>
    </submittedName>
</protein>
<dbReference type="EMBL" id="RSEB01000009">
    <property type="protein sequence ID" value="RRR95841.1"/>
    <property type="molecule type" value="Genomic_DNA"/>
</dbReference>
<dbReference type="AlphaFoldDB" id="A0A426URP0"/>
<evidence type="ECO:0000259" key="1">
    <source>
        <dbReference type="Pfam" id="PF16289"/>
    </source>
</evidence>
<accession>A0A426URP0</accession>
<dbReference type="Pfam" id="PF16289">
    <property type="entry name" value="PIN_12"/>
    <property type="match status" value="1"/>
</dbReference>